<dbReference type="PANTHER" id="PTHR43329">
    <property type="entry name" value="EPOXIDE HYDROLASE"/>
    <property type="match status" value="1"/>
</dbReference>
<evidence type="ECO:0000259" key="2">
    <source>
        <dbReference type="Pfam" id="PF00561"/>
    </source>
</evidence>
<protein>
    <submittedName>
        <fullName evidence="3">Pimeloyl-ACP methyl ester carboxylesterase</fullName>
    </submittedName>
</protein>
<gene>
    <name evidence="3" type="ORF">C8E89_11818</name>
</gene>
<dbReference type="AlphaFoldDB" id="A0A318HID2"/>
<dbReference type="Gene3D" id="3.40.50.1820">
    <property type="entry name" value="alpha/beta hydrolase"/>
    <property type="match status" value="1"/>
</dbReference>
<reference evidence="4" key="1">
    <citation type="submission" date="2018-05" db="EMBL/GenBank/DDBJ databases">
        <authorList>
            <person name="Deangelis K."/>
            <person name="Huntemann M."/>
            <person name="Clum A."/>
            <person name="Pillay M."/>
            <person name="Palaniappan K."/>
            <person name="Varghese N."/>
            <person name="Mikhailova N."/>
            <person name="Stamatis D."/>
            <person name="Reddy T."/>
            <person name="Daum C."/>
            <person name="Shapiro N."/>
            <person name="Ivanova N."/>
            <person name="Kyrpides N."/>
            <person name="Woyke T."/>
        </authorList>
    </citation>
    <scope>NUCLEOTIDE SEQUENCE [LARGE SCALE GENOMIC DNA]</scope>
    <source>
        <strain evidence="4">GAS496</strain>
    </source>
</reference>
<dbReference type="Proteomes" id="UP000247781">
    <property type="component" value="Unassembled WGS sequence"/>
</dbReference>
<keyword evidence="1" id="KW-0378">Hydrolase</keyword>
<dbReference type="OrthoDB" id="2987348at2"/>
<dbReference type="InterPro" id="IPR029058">
    <property type="entry name" value="AB_hydrolase_fold"/>
</dbReference>
<accession>A0A318HID2</accession>
<organism evidence="3 4">
    <name type="scientific">Mycolicibacterium moriokaense</name>
    <dbReference type="NCBI Taxonomy" id="39691"/>
    <lineage>
        <taxon>Bacteria</taxon>
        <taxon>Bacillati</taxon>
        <taxon>Actinomycetota</taxon>
        <taxon>Actinomycetes</taxon>
        <taxon>Mycobacteriales</taxon>
        <taxon>Mycobacteriaceae</taxon>
        <taxon>Mycolicibacterium</taxon>
    </lineage>
</organism>
<proteinExistence type="predicted"/>
<evidence type="ECO:0000313" key="3">
    <source>
        <dbReference type="EMBL" id="PXX05314.1"/>
    </source>
</evidence>
<dbReference type="InterPro" id="IPR000639">
    <property type="entry name" value="Epox_hydrolase-like"/>
</dbReference>
<dbReference type="SUPFAM" id="SSF53474">
    <property type="entry name" value="alpha/beta-Hydrolases"/>
    <property type="match status" value="1"/>
</dbReference>
<comment type="caution">
    <text evidence="3">The sequence shown here is derived from an EMBL/GenBank/DDBJ whole genome shotgun (WGS) entry which is preliminary data.</text>
</comment>
<evidence type="ECO:0000313" key="4">
    <source>
        <dbReference type="Proteomes" id="UP000247781"/>
    </source>
</evidence>
<dbReference type="EMBL" id="QJJU01000018">
    <property type="protein sequence ID" value="PXX05314.1"/>
    <property type="molecule type" value="Genomic_DNA"/>
</dbReference>
<name>A0A318HID2_9MYCO</name>
<sequence length="387" mass="42983">MPLAPLDSRHLPAGIHSRFVESVNGLRVHLLEAGHENPGRPLLLLLHGFPEIAYCWRKAMVPLAELGYHVVAPDQRGYGRTTGWSATYDQDLRPFSMLNLARDAVALTFALGYRQAAAVIGHDFGAPVASWCALIRPDVYQRCAILSAPFAGPPTLPFGTASPRSHRAEPSKAFGDIEADLGRLPRPRKHYQRYYTTRSADDDMWRAPESLGTFLRAYFHCKSADWTGNKPHPLASFSADELAKMPTYYVMDRDQTMAETVRPFAPSATEIAGNQWLPDAEIAVYAEEYERTGFQGGLNWYRASLEPHLVADLTLFSGKAIDVPSMFIAGQGDWGTYQMPGALDIMRERAFAHMTGVHLVPGAGHWVQQEQPESVVEHLRELLTAEA</sequence>
<dbReference type="InterPro" id="IPR000073">
    <property type="entry name" value="AB_hydrolase_1"/>
</dbReference>
<dbReference type="PRINTS" id="PR00412">
    <property type="entry name" value="EPOXHYDRLASE"/>
</dbReference>
<feature type="domain" description="AB hydrolase-1" evidence="2">
    <location>
        <begin position="41"/>
        <end position="151"/>
    </location>
</feature>
<evidence type="ECO:0000256" key="1">
    <source>
        <dbReference type="ARBA" id="ARBA00022801"/>
    </source>
</evidence>
<keyword evidence="4" id="KW-1185">Reference proteome</keyword>
<reference evidence="3 4" key="2">
    <citation type="submission" date="2018-06" db="EMBL/GenBank/DDBJ databases">
        <title>Sequencing of bacterial isolates from soil warming experiment in Harvard Forest, Massachusetts, USA.</title>
        <authorList>
            <person name="Deangelis K.PhD."/>
        </authorList>
    </citation>
    <scope>NUCLEOTIDE SEQUENCE [LARGE SCALE GENOMIC DNA]</scope>
    <source>
        <strain evidence="3 4">GAS496</strain>
    </source>
</reference>
<dbReference type="GO" id="GO:0016787">
    <property type="term" value="F:hydrolase activity"/>
    <property type="evidence" value="ECO:0007669"/>
    <property type="project" value="UniProtKB-KW"/>
</dbReference>
<dbReference type="RefSeq" id="WP_110318544.1">
    <property type="nucleotide sequence ID" value="NZ_QJJU01000018.1"/>
</dbReference>
<dbReference type="Pfam" id="PF00561">
    <property type="entry name" value="Abhydrolase_1"/>
    <property type="match status" value="1"/>
</dbReference>